<dbReference type="Proteomes" id="UP000176241">
    <property type="component" value="Unassembled WGS sequence"/>
</dbReference>
<evidence type="ECO:0000256" key="4">
    <source>
        <dbReference type="ARBA" id="ARBA00022801"/>
    </source>
</evidence>
<comment type="caution">
    <text evidence="7">The sequence shown here is derived from an EMBL/GenBank/DDBJ whole genome shotgun (WGS) entry which is preliminary data.</text>
</comment>
<keyword evidence="4" id="KW-0378">Hydrolase</keyword>
<evidence type="ECO:0000313" key="8">
    <source>
        <dbReference type="Proteomes" id="UP000176241"/>
    </source>
</evidence>
<gene>
    <name evidence="7" type="ORF">A2731_01240</name>
</gene>
<dbReference type="PANTHER" id="PTHR11086">
    <property type="entry name" value="DEOXYCYTIDYLATE DEAMINASE-RELATED"/>
    <property type="match status" value="1"/>
</dbReference>
<feature type="domain" description="CMP/dCMP-type deaminase" evidence="6">
    <location>
        <begin position="11"/>
        <end position="143"/>
    </location>
</feature>
<dbReference type="GO" id="GO:0004132">
    <property type="term" value="F:dCMP deaminase activity"/>
    <property type="evidence" value="ECO:0007669"/>
    <property type="project" value="TreeGrafter"/>
</dbReference>
<dbReference type="InterPro" id="IPR016193">
    <property type="entry name" value="Cytidine_deaminase-like"/>
</dbReference>
<keyword evidence="5" id="KW-0862">Zinc</keyword>
<dbReference type="GO" id="GO:0008270">
    <property type="term" value="F:zinc ion binding"/>
    <property type="evidence" value="ECO:0007669"/>
    <property type="project" value="InterPro"/>
</dbReference>
<dbReference type="InterPro" id="IPR015517">
    <property type="entry name" value="dCMP_deaminase-rel"/>
</dbReference>
<dbReference type="InterPro" id="IPR016192">
    <property type="entry name" value="APOBEC/CMP_deaminase_Zn-bd"/>
</dbReference>
<dbReference type="Pfam" id="PF00383">
    <property type="entry name" value="dCMP_cyt_deam_1"/>
    <property type="match status" value="1"/>
</dbReference>
<comment type="similarity">
    <text evidence="2">Belongs to the cytidine and deoxycytidylate deaminase family.</text>
</comment>
<dbReference type="InterPro" id="IPR035105">
    <property type="entry name" value="Deoxycytidylate_deaminase_dom"/>
</dbReference>
<dbReference type="SUPFAM" id="SSF53927">
    <property type="entry name" value="Cytidine deaminase-like"/>
    <property type="match status" value="1"/>
</dbReference>
<dbReference type="GO" id="GO:0005737">
    <property type="term" value="C:cytoplasm"/>
    <property type="evidence" value="ECO:0007669"/>
    <property type="project" value="TreeGrafter"/>
</dbReference>
<dbReference type="STRING" id="1797533.A2731_01240"/>
<dbReference type="InterPro" id="IPR002125">
    <property type="entry name" value="CMP_dCMP_dom"/>
</dbReference>
<comment type="cofactor">
    <cofactor evidence="1">
        <name>Zn(2+)</name>
        <dbReference type="ChEBI" id="CHEBI:29105"/>
    </cofactor>
</comment>
<protein>
    <recommendedName>
        <fullName evidence="6">CMP/dCMP-type deaminase domain-containing protein</fullName>
    </recommendedName>
</protein>
<name>A0A1G1XX72_9BACT</name>
<evidence type="ECO:0000313" key="7">
    <source>
        <dbReference type="EMBL" id="OGY44186.1"/>
    </source>
</evidence>
<evidence type="ECO:0000256" key="1">
    <source>
        <dbReference type="ARBA" id="ARBA00001947"/>
    </source>
</evidence>
<dbReference type="CDD" id="cd01286">
    <property type="entry name" value="deoxycytidylate_deaminase"/>
    <property type="match status" value="1"/>
</dbReference>
<evidence type="ECO:0000256" key="3">
    <source>
        <dbReference type="ARBA" id="ARBA00022723"/>
    </source>
</evidence>
<keyword evidence="3" id="KW-0479">Metal-binding</keyword>
<dbReference type="EMBL" id="MHIC01000032">
    <property type="protein sequence ID" value="OGY44186.1"/>
    <property type="molecule type" value="Genomic_DNA"/>
</dbReference>
<dbReference type="PANTHER" id="PTHR11086:SF18">
    <property type="entry name" value="DEOXYCYTIDYLATE DEAMINASE"/>
    <property type="match status" value="1"/>
</dbReference>
<evidence type="ECO:0000259" key="6">
    <source>
        <dbReference type="PROSITE" id="PS51747"/>
    </source>
</evidence>
<reference evidence="7 8" key="1">
    <citation type="journal article" date="2016" name="Nat. Commun.">
        <title>Thousands of microbial genomes shed light on interconnected biogeochemical processes in an aquifer system.</title>
        <authorList>
            <person name="Anantharaman K."/>
            <person name="Brown C.T."/>
            <person name="Hug L.A."/>
            <person name="Sharon I."/>
            <person name="Castelle C.J."/>
            <person name="Probst A.J."/>
            <person name="Thomas B.C."/>
            <person name="Singh A."/>
            <person name="Wilkins M.J."/>
            <person name="Karaoz U."/>
            <person name="Brodie E.L."/>
            <person name="Williams K.H."/>
            <person name="Hubbard S.S."/>
            <person name="Banfield J.F."/>
        </authorList>
    </citation>
    <scope>NUCLEOTIDE SEQUENCE [LARGE SCALE GENOMIC DNA]</scope>
</reference>
<evidence type="ECO:0000256" key="2">
    <source>
        <dbReference type="ARBA" id="ARBA00006576"/>
    </source>
</evidence>
<evidence type="ECO:0000256" key="5">
    <source>
        <dbReference type="ARBA" id="ARBA00022833"/>
    </source>
</evidence>
<dbReference type="PROSITE" id="PS51747">
    <property type="entry name" value="CYT_DCMP_DEAMINASES_2"/>
    <property type="match status" value="1"/>
</dbReference>
<organism evidence="7 8">
    <name type="scientific">Candidatus Buchananbacteria bacterium RIFCSPHIGHO2_01_FULL_39_8</name>
    <dbReference type="NCBI Taxonomy" id="1797533"/>
    <lineage>
        <taxon>Bacteria</taxon>
        <taxon>Candidatus Buchananiibacteriota</taxon>
    </lineage>
</organism>
<sequence>MSEERKHYRPSWDDYFMAIAKIVAARGTCDRLYAGAVLVKDKRIISTGYNGSPPGLPHCDEKGHLLEEGHCVRTIHAEHNALLQAAVQGSTSTVGSTLYTKYGPCIHCAKYVIACGIKRVVIGKIYRNQQTIDILKEAGVQVDFYQENPKWNDEAIKIFSEEIPTRVNEGEVKLEEKK</sequence>
<accession>A0A1G1XX72</accession>
<dbReference type="Gene3D" id="3.40.140.10">
    <property type="entry name" value="Cytidine Deaminase, domain 2"/>
    <property type="match status" value="1"/>
</dbReference>
<proteinExistence type="inferred from homology"/>
<dbReference type="PROSITE" id="PS00903">
    <property type="entry name" value="CYT_DCMP_DEAMINASES_1"/>
    <property type="match status" value="1"/>
</dbReference>
<dbReference type="AlphaFoldDB" id="A0A1G1XX72"/>